<name>A0ABR0IE38_9PEZI</name>
<keyword evidence="2" id="KW-1185">Reference proteome</keyword>
<protein>
    <submittedName>
        <fullName evidence="1">Uncharacterized protein</fullName>
    </submittedName>
</protein>
<comment type="caution">
    <text evidence="1">The sequence shown here is derived from an EMBL/GenBank/DDBJ whole genome shotgun (WGS) entry which is preliminary data.</text>
</comment>
<sequence>MRCTVQVSAETGRFAVACQVLALHHGRPSCPSAIAVAVTVADKDGDTFAGHFWRGQTLSVIRTSSCRRHLIATSCPWCIYASEGRSLACLSTKSDGHRPIRHLRSSPASSVSVRFMVVPRGPLSVCSVRGNAAHQLCAEDFGSLLDTRRPFLPPSYPCPSSPRTSLHNSSFFLPSHVGTLPASVLHHPLASCYYLLLPLAYCSRRSSCALASCCPSVSTTPTQRFTTTSNFPEPFTRAA</sequence>
<evidence type="ECO:0000313" key="2">
    <source>
        <dbReference type="Proteomes" id="UP001323617"/>
    </source>
</evidence>
<dbReference type="Proteomes" id="UP001323617">
    <property type="component" value="Unassembled WGS sequence"/>
</dbReference>
<reference evidence="1 2" key="1">
    <citation type="journal article" date="2023" name="bioRxiv">
        <title>High-quality genome assemblies of four members of thePodospora anserinaspecies complex.</title>
        <authorList>
            <person name="Ament-Velasquez S.L."/>
            <person name="Vogan A.A."/>
            <person name="Wallerman O."/>
            <person name="Hartmann F."/>
            <person name="Gautier V."/>
            <person name="Silar P."/>
            <person name="Giraud T."/>
            <person name="Johannesson H."/>
        </authorList>
    </citation>
    <scope>NUCLEOTIDE SEQUENCE [LARGE SCALE GENOMIC DNA]</scope>
    <source>
        <strain evidence="1 2">CBS 124.78</strain>
    </source>
</reference>
<accession>A0ABR0IE38</accession>
<dbReference type="RefSeq" id="XP_062801598.1">
    <property type="nucleotide sequence ID" value="XM_062940423.1"/>
</dbReference>
<dbReference type="EMBL" id="JAFFHC010000003">
    <property type="protein sequence ID" value="KAK4678128.1"/>
    <property type="molecule type" value="Genomic_DNA"/>
</dbReference>
<gene>
    <name evidence="1" type="ORF">QC764_0052020</name>
</gene>
<dbReference type="GeneID" id="87960997"/>
<proteinExistence type="predicted"/>
<organism evidence="1 2">
    <name type="scientific">Podospora pseudoanserina</name>
    <dbReference type="NCBI Taxonomy" id="2609844"/>
    <lineage>
        <taxon>Eukaryota</taxon>
        <taxon>Fungi</taxon>
        <taxon>Dikarya</taxon>
        <taxon>Ascomycota</taxon>
        <taxon>Pezizomycotina</taxon>
        <taxon>Sordariomycetes</taxon>
        <taxon>Sordariomycetidae</taxon>
        <taxon>Sordariales</taxon>
        <taxon>Podosporaceae</taxon>
        <taxon>Podospora</taxon>
    </lineage>
</organism>
<evidence type="ECO:0000313" key="1">
    <source>
        <dbReference type="EMBL" id="KAK4678128.1"/>
    </source>
</evidence>